<feature type="transmembrane region" description="Helical" evidence="1">
    <location>
        <begin position="98"/>
        <end position="119"/>
    </location>
</feature>
<evidence type="ECO:0000313" key="2">
    <source>
        <dbReference type="EMBL" id="UXC17486.1"/>
    </source>
</evidence>
<feature type="transmembrane region" description="Helical" evidence="1">
    <location>
        <begin position="251"/>
        <end position="271"/>
    </location>
</feature>
<evidence type="ECO:0008006" key="4">
    <source>
        <dbReference type="Google" id="ProtNLM"/>
    </source>
</evidence>
<feature type="transmembrane region" description="Helical" evidence="1">
    <location>
        <begin position="27"/>
        <end position="48"/>
    </location>
</feature>
<reference evidence="2" key="1">
    <citation type="submission" date="2022-09" db="EMBL/GenBank/DDBJ databases">
        <title>Bacterial diversity in gut of crayfish and pufferfish.</title>
        <authorList>
            <person name="Huang Y."/>
        </authorList>
    </citation>
    <scope>NUCLEOTIDE SEQUENCE</scope>
    <source>
        <strain evidence="2">PR12</strain>
    </source>
</reference>
<feature type="transmembrane region" description="Helical" evidence="1">
    <location>
        <begin position="395"/>
        <end position="413"/>
    </location>
</feature>
<dbReference type="EMBL" id="CP104377">
    <property type="protein sequence ID" value="UXC17486.1"/>
    <property type="molecule type" value="Genomic_DNA"/>
</dbReference>
<keyword evidence="3" id="KW-1185">Reference proteome</keyword>
<organism evidence="2 3">
    <name type="scientific">Comamonas squillarum</name>
    <dbReference type="NCBI Taxonomy" id="2977320"/>
    <lineage>
        <taxon>Bacteria</taxon>
        <taxon>Pseudomonadati</taxon>
        <taxon>Pseudomonadota</taxon>
        <taxon>Betaproteobacteria</taxon>
        <taxon>Burkholderiales</taxon>
        <taxon>Comamonadaceae</taxon>
        <taxon>Comamonas</taxon>
    </lineage>
</organism>
<keyword evidence="1" id="KW-1133">Transmembrane helix</keyword>
<name>A0ABY5ZUA1_9BURK</name>
<keyword evidence="1" id="KW-0472">Membrane</keyword>
<dbReference type="Proteomes" id="UP001058290">
    <property type="component" value="Chromosome"/>
</dbReference>
<protein>
    <recommendedName>
        <fullName evidence="4">EpsG-like glucosyltransferase</fullName>
    </recommendedName>
</protein>
<feature type="transmembrane region" description="Helical" evidence="1">
    <location>
        <begin position="213"/>
        <end position="231"/>
    </location>
</feature>
<feature type="transmembrane region" description="Helical" evidence="1">
    <location>
        <begin position="296"/>
        <end position="316"/>
    </location>
</feature>
<dbReference type="RefSeq" id="WP_260718654.1">
    <property type="nucleotide sequence ID" value="NZ_CP104377.1"/>
</dbReference>
<feature type="transmembrane region" description="Helical" evidence="1">
    <location>
        <begin position="425"/>
        <end position="443"/>
    </location>
</feature>
<evidence type="ECO:0000313" key="3">
    <source>
        <dbReference type="Proteomes" id="UP001058290"/>
    </source>
</evidence>
<proteinExistence type="predicted"/>
<keyword evidence="1" id="KW-0812">Transmembrane</keyword>
<feature type="transmembrane region" description="Helical" evidence="1">
    <location>
        <begin position="125"/>
        <end position="144"/>
    </location>
</feature>
<feature type="transmembrane region" description="Helical" evidence="1">
    <location>
        <begin position="368"/>
        <end position="389"/>
    </location>
</feature>
<feature type="transmembrane region" description="Helical" evidence="1">
    <location>
        <begin position="328"/>
        <end position="347"/>
    </location>
</feature>
<evidence type="ECO:0000256" key="1">
    <source>
        <dbReference type="SAM" id="Phobius"/>
    </source>
</evidence>
<gene>
    <name evidence="2" type="ORF">N4T19_17530</name>
</gene>
<accession>A0ABY5ZUA1</accession>
<feature type="transmembrane region" description="Helical" evidence="1">
    <location>
        <begin position="173"/>
        <end position="201"/>
    </location>
</feature>
<sequence>MSLPTMPPFAPPAPAMPLPYLALRTRVVSLLAWAALFALLACAMRMLLNYPLCVNDEKNWIGIAQQLDQGVAWPVSGPAFVNTLRQAAWVTGSSHAEVMPWMGVCGVFIVVGGLSWGYYRLGLKTLVPVFATLALSSYFWAPLLEARPQQWGQLAVFLGTISAWRWLQHRGGLAFFVALPAVAFTHILSHAVLVFLCLVLVATHGITQRRWSLRHLAIALLCIASFAVYAWPGGPYTDMLRDLRQAHFQHWPLSLPASLDLLVAVAAMAWASRRWWHGDIRWPAAALAGLLRHQRAAGWSLCIAALLVLTMQAYLLPPAAWAPYGGSWIRFVVFQSGNLLLAGFLLVGAGRWLGGFHHQRIDPGMARFLVCVLGGVALLGLLAVAASWWLLDTNWMLRVLNYGIFFAAAPAALGMEHVTRHWPRWRRGLLLGAGMAASVLAVVRPPMLLGC</sequence>